<comment type="pathway">
    <text evidence="9">Protein modification; protein lipoylation via endogenous pathway; protein N(6)-(lipoyl)lysine from octanoyl-[acyl-carrier-protein]: step 2/2.</text>
</comment>
<feature type="binding site" evidence="9">
    <location>
        <position position="66"/>
    </location>
    <ligand>
        <name>[4Fe-4S] cluster</name>
        <dbReference type="ChEBI" id="CHEBI:49883"/>
        <label>1</label>
    </ligand>
</feature>
<evidence type="ECO:0000256" key="9">
    <source>
        <dbReference type="HAMAP-Rule" id="MF_00206"/>
    </source>
</evidence>
<comment type="subcellular location">
    <subcellularLocation>
        <location evidence="9">Cytoplasm</location>
    </subcellularLocation>
</comment>
<keyword evidence="2 9" id="KW-0963">Cytoplasm</keyword>
<gene>
    <name evidence="9" type="primary">lipA</name>
    <name evidence="12" type="ORF">GGQ83_002418</name>
</gene>
<keyword evidence="4 9" id="KW-0949">S-adenosyl-L-methionine</keyword>
<feature type="binding site" evidence="9">
    <location>
        <position position="305"/>
    </location>
    <ligand>
        <name>[4Fe-4S] cluster</name>
        <dbReference type="ChEBI" id="CHEBI:49883"/>
        <label>1</label>
    </ligand>
</feature>
<dbReference type="InterPro" id="IPR058240">
    <property type="entry name" value="rSAM_sf"/>
</dbReference>
<dbReference type="Pfam" id="PF04055">
    <property type="entry name" value="Radical_SAM"/>
    <property type="match status" value="1"/>
</dbReference>
<comment type="similarity">
    <text evidence="9">Belongs to the radical SAM superfamily. Lipoyl synthase family.</text>
</comment>
<dbReference type="PROSITE" id="PS51918">
    <property type="entry name" value="RADICAL_SAM"/>
    <property type="match status" value="1"/>
</dbReference>
<comment type="cofactor">
    <cofactor evidence="9">
        <name>[4Fe-4S] cluster</name>
        <dbReference type="ChEBI" id="CHEBI:49883"/>
    </cofactor>
    <text evidence="9">Binds 2 [4Fe-4S] clusters per subunit. One cluster is coordinated with 3 cysteines and an exchangeable S-adenosyl-L-methionine.</text>
</comment>
<dbReference type="InterPro" id="IPR013785">
    <property type="entry name" value="Aldolase_TIM"/>
</dbReference>
<dbReference type="Gene3D" id="3.20.20.70">
    <property type="entry name" value="Aldolase class I"/>
    <property type="match status" value="1"/>
</dbReference>
<dbReference type="GO" id="GO:0005737">
    <property type="term" value="C:cytoplasm"/>
    <property type="evidence" value="ECO:0007669"/>
    <property type="project" value="UniProtKB-SubCell"/>
</dbReference>
<evidence type="ECO:0000259" key="11">
    <source>
        <dbReference type="PROSITE" id="PS51918"/>
    </source>
</evidence>
<dbReference type="EC" id="2.8.1.8" evidence="9"/>
<dbReference type="GO" id="GO:0046872">
    <property type="term" value="F:metal ion binding"/>
    <property type="evidence" value="ECO:0007669"/>
    <property type="project" value="UniProtKB-KW"/>
</dbReference>
<evidence type="ECO:0000256" key="4">
    <source>
        <dbReference type="ARBA" id="ARBA00022691"/>
    </source>
</evidence>
<proteinExistence type="inferred from homology"/>
<feature type="compositionally biased region" description="Basic and acidic residues" evidence="10">
    <location>
        <begin position="1"/>
        <end position="14"/>
    </location>
</feature>
<dbReference type="FunFam" id="3.20.20.70:FF:000040">
    <property type="entry name" value="Lipoyl synthase"/>
    <property type="match status" value="1"/>
</dbReference>
<evidence type="ECO:0000313" key="12">
    <source>
        <dbReference type="EMBL" id="MBB3898975.1"/>
    </source>
</evidence>
<dbReference type="NCBIfam" id="TIGR00510">
    <property type="entry name" value="lipA"/>
    <property type="match status" value="1"/>
</dbReference>
<dbReference type="SFLD" id="SFLDG01058">
    <property type="entry name" value="lipoyl_synthase_like"/>
    <property type="match status" value="1"/>
</dbReference>
<dbReference type="AlphaFoldDB" id="A0A840AFU8"/>
<dbReference type="NCBIfam" id="NF009544">
    <property type="entry name" value="PRK12928.1"/>
    <property type="match status" value="1"/>
</dbReference>
<dbReference type="InterPro" id="IPR003698">
    <property type="entry name" value="Lipoyl_synth"/>
</dbReference>
<organism evidence="12 13">
    <name type="scientific">Roseococcus suduntuyensis</name>
    <dbReference type="NCBI Taxonomy" id="455361"/>
    <lineage>
        <taxon>Bacteria</taxon>
        <taxon>Pseudomonadati</taxon>
        <taxon>Pseudomonadota</taxon>
        <taxon>Alphaproteobacteria</taxon>
        <taxon>Acetobacterales</taxon>
        <taxon>Roseomonadaceae</taxon>
        <taxon>Roseococcus</taxon>
    </lineage>
</organism>
<dbReference type="PANTHER" id="PTHR10949:SF0">
    <property type="entry name" value="LIPOYL SYNTHASE, MITOCHONDRIAL"/>
    <property type="match status" value="1"/>
</dbReference>
<evidence type="ECO:0000256" key="3">
    <source>
        <dbReference type="ARBA" id="ARBA00022679"/>
    </source>
</evidence>
<comment type="catalytic activity">
    <reaction evidence="8 9">
        <text>[[Fe-S] cluster scaffold protein carrying a second [4Fe-4S](2+) cluster] + N(6)-octanoyl-L-lysyl-[protein] + 2 oxidized [2Fe-2S]-[ferredoxin] + 2 S-adenosyl-L-methionine + 4 H(+) = [[Fe-S] cluster scaffold protein] + N(6)-[(R)-dihydrolipoyl]-L-lysyl-[protein] + 4 Fe(3+) + 2 hydrogen sulfide + 2 5'-deoxyadenosine + 2 L-methionine + 2 reduced [2Fe-2S]-[ferredoxin]</text>
        <dbReference type="Rhea" id="RHEA:16585"/>
        <dbReference type="Rhea" id="RHEA-COMP:9928"/>
        <dbReference type="Rhea" id="RHEA-COMP:10000"/>
        <dbReference type="Rhea" id="RHEA-COMP:10001"/>
        <dbReference type="Rhea" id="RHEA-COMP:10475"/>
        <dbReference type="Rhea" id="RHEA-COMP:14568"/>
        <dbReference type="Rhea" id="RHEA-COMP:14569"/>
        <dbReference type="ChEBI" id="CHEBI:15378"/>
        <dbReference type="ChEBI" id="CHEBI:17319"/>
        <dbReference type="ChEBI" id="CHEBI:29034"/>
        <dbReference type="ChEBI" id="CHEBI:29919"/>
        <dbReference type="ChEBI" id="CHEBI:33722"/>
        <dbReference type="ChEBI" id="CHEBI:33737"/>
        <dbReference type="ChEBI" id="CHEBI:33738"/>
        <dbReference type="ChEBI" id="CHEBI:57844"/>
        <dbReference type="ChEBI" id="CHEBI:59789"/>
        <dbReference type="ChEBI" id="CHEBI:78809"/>
        <dbReference type="ChEBI" id="CHEBI:83100"/>
        <dbReference type="EC" id="2.8.1.8"/>
    </reaction>
</comment>
<evidence type="ECO:0000256" key="10">
    <source>
        <dbReference type="SAM" id="MobiDB-lite"/>
    </source>
</evidence>
<keyword evidence="1 9" id="KW-0004">4Fe-4S</keyword>
<evidence type="ECO:0000313" key="13">
    <source>
        <dbReference type="Proteomes" id="UP000553193"/>
    </source>
</evidence>
<dbReference type="SFLD" id="SFLDF00271">
    <property type="entry name" value="lipoyl_synthase"/>
    <property type="match status" value="1"/>
</dbReference>
<dbReference type="NCBIfam" id="NF004019">
    <property type="entry name" value="PRK05481.1"/>
    <property type="match status" value="1"/>
</dbReference>
<feature type="region of interest" description="Disordered" evidence="10">
    <location>
        <begin position="1"/>
        <end position="36"/>
    </location>
</feature>
<accession>A0A840AFU8</accession>
<dbReference type="InterPro" id="IPR007197">
    <property type="entry name" value="rSAM"/>
</dbReference>
<evidence type="ECO:0000256" key="1">
    <source>
        <dbReference type="ARBA" id="ARBA00022485"/>
    </source>
</evidence>
<feature type="binding site" evidence="9">
    <location>
        <position position="92"/>
    </location>
    <ligand>
        <name>[4Fe-4S] cluster</name>
        <dbReference type="ChEBI" id="CHEBI:49883"/>
        <label>2</label>
        <note>4Fe-4S-S-AdoMet</note>
    </ligand>
</feature>
<keyword evidence="7 9" id="KW-0411">Iron-sulfur</keyword>
<keyword evidence="6 9" id="KW-0408">Iron</keyword>
<dbReference type="SMART" id="SM00729">
    <property type="entry name" value="Elp3"/>
    <property type="match status" value="1"/>
</dbReference>
<keyword evidence="5 9" id="KW-0479">Metal-binding</keyword>
<name>A0A840AFU8_9PROT</name>
<dbReference type="RefSeq" id="WP_184384275.1">
    <property type="nucleotide sequence ID" value="NZ_JACIDJ010000003.1"/>
</dbReference>
<comment type="caution">
    <text evidence="12">The sequence shown here is derived from an EMBL/GenBank/DDBJ whole genome shotgun (WGS) entry which is preliminary data.</text>
</comment>
<comment type="function">
    <text evidence="9">Catalyzes the radical-mediated insertion of two sulfur atoms into the C-6 and C-8 positions of the octanoyl moiety bound to the lipoyl domains of lipoate-dependent enzymes, thereby converting the octanoylated domains into lipoylated derivatives.</text>
</comment>
<evidence type="ECO:0000256" key="5">
    <source>
        <dbReference type="ARBA" id="ARBA00022723"/>
    </source>
</evidence>
<dbReference type="HAMAP" id="MF_00206">
    <property type="entry name" value="Lipoyl_synth"/>
    <property type="match status" value="1"/>
</dbReference>
<dbReference type="SUPFAM" id="SSF102114">
    <property type="entry name" value="Radical SAM enzymes"/>
    <property type="match status" value="1"/>
</dbReference>
<feature type="binding site" evidence="9">
    <location>
        <position position="96"/>
    </location>
    <ligand>
        <name>[4Fe-4S] cluster</name>
        <dbReference type="ChEBI" id="CHEBI:49883"/>
        <label>2</label>
        <note>4Fe-4S-S-AdoMet</note>
    </ligand>
</feature>
<dbReference type="InterPro" id="IPR006638">
    <property type="entry name" value="Elp3/MiaA/NifB-like_rSAM"/>
</dbReference>
<feature type="binding site" evidence="9">
    <location>
        <position position="99"/>
    </location>
    <ligand>
        <name>[4Fe-4S] cluster</name>
        <dbReference type="ChEBI" id="CHEBI:49883"/>
        <label>2</label>
        <note>4Fe-4S-S-AdoMet</note>
    </ligand>
</feature>
<dbReference type="PIRSF" id="PIRSF005963">
    <property type="entry name" value="Lipoyl_synth"/>
    <property type="match status" value="1"/>
</dbReference>
<reference evidence="12 13" key="1">
    <citation type="submission" date="2020-08" db="EMBL/GenBank/DDBJ databases">
        <title>Genomic Encyclopedia of Type Strains, Phase IV (KMG-IV): sequencing the most valuable type-strain genomes for metagenomic binning, comparative biology and taxonomic classification.</title>
        <authorList>
            <person name="Goeker M."/>
        </authorList>
    </citation>
    <scope>NUCLEOTIDE SEQUENCE [LARGE SCALE GENOMIC DNA]</scope>
    <source>
        <strain evidence="12 13">DSM 19979</strain>
    </source>
</reference>
<dbReference type="GO" id="GO:0016992">
    <property type="term" value="F:lipoate synthase activity"/>
    <property type="evidence" value="ECO:0007669"/>
    <property type="project" value="UniProtKB-UniRule"/>
</dbReference>
<feature type="binding site" evidence="9">
    <location>
        <position position="77"/>
    </location>
    <ligand>
        <name>[4Fe-4S] cluster</name>
        <dbReference type="ChEBI" id="CHEBI:49883"/>
        <label>1</label>
    </ligand>
</feature>
<dbReference type="CDD" id="cd01335">
    <property type="entry name" value="Radical_SAM"/>
    <property type="match status" value="1"/>
</dbReference>
<keyword evidence="3 9" id="KW-0808">Transferase</keyword>
<evidence type="ECO:0000256" key="2">
    <source>
        <dbReference type="ARBA" id="ARBA00022490"/>
    </source>
</evidence>
<sequence length="325" mass="36086">MARIEIDHRSKAETARTGAARHPEKANRPDNPIQRKPAWIRVKAPTHPIYHETRALMRDNKLVTVCEEAACPNIGECWSQRHATMMIMGEICTRACAFCNVATGMPNALDADEPRRVGEAVAKLGLRHVVITSVDRDDLADGGALHFAQTIAAIRASAPETTVEILTPDFLRKPGALEVVVEARPDVFNHNLETVPRLYPTIRPGARYYHSLRLLDRAKQLDKTIFTKSGIMVGLGEERIEVQQVMDDLRSAEVDFLTVGQYLQPTVKHAAVARFVEPTEFEDYASMARAKGFLLVSATPLTRSSYHADRDFAALKEARLKALGA</sequence>
<dbReference type="GO" id="GO:0009249">
    <property type="term" value="P:protein lipoylation"/>
    <property type="evidence" value="ECO:0007669"/>
    <property type="project" value="UniProtKB-UniRule"/>
</dbReference>
<dbReference type="EMBL" id="JACIDJ010000003">
    <property type="protein sequence ID" value="MBB3898975.1"/>
    <property type="molecule type" value="Genomic_DNA"/>
</dbReference>
<keyword evidence="13" id="KW-1185">Reference proteome</keyword>
<evidence type="ECO:0000256" key="8">
    <source>
        <dbReference type="ARBA" id="ARBA00047326"/>
    </source>
</evidence>
<dbReference type="PANTHER" id="PTHR10949">
    <property type="entry name" value="LIPOYL SYNTHASE"/>
    <property type="match status" value="1"/>
</dbReference>
<protein>
    <recommendedName>
        <fullName evidence="9">Lipoyl synthase</fullName>
        <ecNumber evidence="9">2.8.1.8</ecNumber>
    </recommendedName>
    <alternativeName>
        <fullName evidence="9">Lip-syn</fullName>
        <shortName evidence="9">LS</shortName>
    </alternativeName>
    <alternativeName>
        <fullName evidence="9">Lipoate synthase</fullName>
    </alternativeName>
    <alternativeName>
        <fullName evidence="9">Lipoic acid synthase</fullName>
    </alternativeName>
    <alternativeName>
        <fullName evidence="9">Sulfur insertion protein LipA</fullName>
    </alternativeName>
</protein>
<evidence type="ECO:0000256" key="7">
    <source>
        <dbReference type="ARBA" id="ARBA00023014"/>
    </source>
</evidence>
<dbReference type="SFLD" id="SFLDS00029">
    <property type="entry name" value="Radical_SAM"/>
    <property type="match status" value="1"/>
</dbReference>
<dbReference type="UniPathway" id="UPA00538">
    <property type="reaction ID" value="UER00593"/>
</dbReference>
<feature type="domain" description="Radical SAM core" evidence="11">
    <location>
        <begin position="78"/>
        <end position="294"/>
    </location>
</feature>
<dbReference type="Proteomes" id="UP000553193">
    <property type="component" value="Unassembled WGS sequence"/>
</dbReference>
<feature type="binding site" evidence="9">
    <location>
        <position position="71"/>
    </location>
    <ligand>
        <name>[4Fe-4S] cluster</name>
        <dbReference type="ChEBI" id="CHEBI:49883"/>
        <label>1</label>
    </ligand>
</feature>
<evidence type="ECO:0000256" key="6">
    <source>
        <dbReference type="ARBA" id="ARBA00023004"/>
    </source>
</evidence>
<dbReference type="GO" id="GO:0051539">
    <property type="term" value="F:4 iron, 4 sulfur cluster binding"/>
    <property type="evidence" value="ECO:0007669"/>
    <property type="project" value="UniProtKB-UniRule"/>
</dbReference>